<evidence type="ECO:0000256" key="1">
    <source>
        <dbReference type="SAM" id="SignalP"/>
    </source>
</evidence>
<proteinExistence type="predicted"/>
<gene>
    <name evidence="2" type="ORF">Amon01_000961800</name>
</gene>
<dbReference type="EMBL" id="BSXU01012460">
    <property type="protein sequence ID" value="GME77232.1"/>
    <property type="molecule type" value="Genomic_DNA"/>
</dbReference>
<reference evidence="2" key="1">
    <citation type="submission" date="2023-04" db="EMBL/GenBank/DDBJ databases">
        <title>Ambrosiozyma monospora NBRC 1965.</title>
        <authorList>
            <person name="Ichikawa N."/>
            <person name="Sato H."/>
            <person name="Tonouchi N."/>
        </authorList>
    </citation>
    <scope>NUCLEOTIDE SEQUENCE</scope>
    <source>
        <strain evidence="2">NBRC 1965</strain>
    </source>
</reference>
<keyword evidence="1" id="KW-0732">Signal</keyword>
<dbReference type="AlphaFoldDB" id="A0A9W6WJ99"/>
<evidence type="ECO:0000313" key="3">
    <source>
        <dbReference type="Proteomes" id="UP001165063"/>
    </source>
</evidence>
<comment type="caution">
    <text evidence="2">The sequence shown here is derived from an EMBL/GenBank/DDBJ whole genome shotgun (WGS) entry which is preliminary data.</text>
</comment>
<name>A0A9W6WJ99_AMBMO</name>
<protein>
    <submittedName>
        <fullName evidence="2">Unnamed protein product</fullName>
    </submittedName>
</protein>
<organism evidence="2 3">
    <name type="scientific">Ambrosiozyma monospora</name>
    <name type="common">Yeast</name>
    <name type="synonym">Endomycopsis monosporus</name>
    <dbReference type="NCBI Taxonomy" id="43982"/>
    <lineage>
        <taxon>Eukaryota</taxon>
        <taxon>Fungi</taxon>
        <taxon>Dikarya</taxon>
        <taxon>Ascomycota</taxon>
        <taxon>Saccharomycotina</taxon>
        <taxon>Pichiomycetes</taxon>
        <taxon>Pichiales</taxon>
        <taxon>Pichiaceae</taxon>
        <taxon>Ambrosiozyma</taxon>
    </lineage>
</organism>
<feature type="signal peptide" evidence="1">
    <location>
        <begin position="1"/>
        <end position="28"/>
    </location>
</feature>
<accession>A0A9W6WJ99</accession>
<keyword evidence="3" id="KW-1185">Reference proteome</keyword>
<sequence length="269" mass="30866">MIPSKMGVNKLVLVFMVSLLQLLHKVQCSYTREELILQQLNLPPPSTPIIELTSRFQLSDYFAGQDRNYYIVIQLHSPETFTQPVFGSITKAYHRVSDNIVSSFYSDPDKRQRFLSKSGFDTDQNVFFLSYVDYDDYLTSIRGVLPQFWIYPPTDSIYLPFGETTLTKTHPNDTRLNRPNELGFHNEHYQYIPNPYESPKVILRQLAYFVGNTCESDLDVSRISGLRDYQFGREPCIVVALLSCAGLISQDSNSVINTLSHSYSLQSTN</sequence>
<evidence type="ECO:0000313" key="2">
    <source>
        <dbReference type="EMBL" id="GME77232.1"/>
    </source>
</evidence>
<feature type="chain" id="PRO_5040914698" evidence="1">
    <location>
        <begin position="29"/>
        <end position="269"/>
    </location>
</feature>
<dbReference type="Proteomes" id="UP001165063">
    <property type="component" value="Unassembled WGS sequence"/>
</dbReference>